<comment type="caution">
    <text evidence="5">The sequence shown here is derived from an EMBL/GenBank/DDBJ whole genome shotgun (WGS) entry which is preliminary data.</text>
</comment>
<dbReference type="PANTHER" id="PTHR34135:SF2">
    <property type="entry name" value="LYSOZYME"/>
    <property type="match status" value="1"/>
</dbReference>
<evidence type="ECO:0000256" key="1">
    <source>
        <dbReference type="ARBA" id="ARBA00010646"/>
    </source>
</evidence>
<dbReference type="PANTHER" id="PTHR34135">
    <property type="entry name" value="LYSOZYME"/>
    <property type="match status" value="1"/>
</dbReference>
<dbReference type="SUPFAM" id="SSF51445">
    <property type="entry name" value="(Trans)glycosidases"/>
    <property type="match status" value="1"/>
</dbReference>
<comment type="similarity">
    <text evidence="1">Belongs to the glycosyl hydrolase 25 family.</text>
</comment>
<dbReference type="GO" id="GO:0003796">
    <property type="term" value="F:lysozyme activity"/>
    <property type="evidence" value="ECO:0007669"/>
    <property type="project" value="InterPro"/>
</dbReference>
<dbReference type="CDD" id="cd06414">
    <property type="entry name" value="GH25_LytC-like"/>
    <property type="match status" value="1"/>
</dbReference>
<dbReference type="GO" id="GO:0016998">
    <property type="term" value="P:cell wall macromolecule catabolic process"/>
    <property type="evidence" value="ECO:0007669"/>
    <property type="project" value="InterPro"/>
</dbReference>
<feature type="domain" description="SLH" evidence="4">
    <location>
        <begin position="464"/>
        <end position="522"/>
    </location>
</feature>
<protein>
    <submittedName>
        <fullName evidence="5">1,4-beta-N-acetylmuramidase</fullName>
    </submittedName>
</protein>
<keyword evidence="6" id="KW-1185">Reference proteome</keyword>
<dbReference type="RefSeq" id="WP_207761151.1">
    <property type="nucleotide sequence ID" value="NZ_NMYC01000002.1"/>
</dbReference>
<dbReference type="Proteomes" id="UP000234935">
    <property type="component" value="Unassembled WGS sequence"/>
</dbReference>
<feature type="domain" description="SLH" evidence="4">
    <location>
        <begin position="331"/>
        <end position="394"/>
    </location>
</feature>
<evidence type="ECO:0000259" key="4">
    <source>
        <dbReference type="PROSITE" id="PS51272"/>
    </source>
</evidence>
<dbReference type="Pfam" id="PF00395">
    <property type="entry name" value="SLH"/>
    <property type="match status" value="2"/>
</dbReference>
<feature type="domain" description="SLH" evidence="4">
    <location>
        <begin position="401"/>
        <end position="462"/>
    </location>
</feature>
<keyword evidence="3" id="KW-0732">Signal</keyword>
<gene>
    <name evidence="5" type="ORF">CGZ88_0754</name>
</gene>
<dbReference type="PROSITE" id="PS51272">
    <property type="entry name" value="SLH"/>
    <property type="match status" value="3"/>
</dbReference>
<dbReference type="AlphaFoldDB" id="A0A2N5J017"/>
<proteinExistence type="inferred from homology"/>
<dbReference type="InterPro" id="IPR001119">
    <property type="entry name" value="SLH_dom"/>
</dbReference>
<dbReference type="GO" id="GO:0016052">
    <property type="term" value="P:carbohydrate catabolic process"/>
    <property type="evidence" value="ECO:0007669"/>
    <property type="project" value="TreeGrafter"/>
</dbReference>
<evidence type="ECO:0000256" key="2">
    <source>
        <dbReference type="SAM" id="MobiDB-lite"/>
    </source>
</evidence>
<reference evidence="5 6" key="1">
    <citation type="submission" date="2017-07" db="EMBL/GenBank/DDBJ databases">
        <title>Bifidobacterium novel species.</title>
        <authorList>
            <person name="Lugli G.A."/>
            <person name="Milani C."/>
            <person name="Duranti S."/>
            <person name="Mangifesta M."/>
        </authorList>
    </citation>
    <scope>NUCLEOTIDE SEQUENCE [LARGE SCALE GENOMIC DNA]</scope>
    <source>
        <strain evidence="6">Goo31D</strain>
    </source>
</reference>
<dbReference type="InterPro" id="IPR017853">
    <property type="entry name" value="GH"/>
</dbReference>
<evidence type="ECO:0000256" key="3">
    <source>
        <dbReference type="SAM" id="SignalP"/>
    </source>
</evidence>
<dbReference type="EMBL" id="NMYC01000002">
    <property type="protein sequence ID" value="PLS27537.1"/>
    <property type="molecule type" value="Genomic_DNA"/>
</dbReference>
<evidence type="ECO:0000313" key="6">
    <source>
        <dbReference type="Proteomes" id="UP000234935"/>
    </source>
</evidence>
<name>A0A2N5J017_9BIFI</name>
<feature type="region of interest" description="Disordered" evidence="2">
    <location>
        <begin position="73"/>
        <end position="105"/>
    </location>
</feature>
<feature type="signal peptide" evidence="3">
    <location>
        <begin position="1"/>
        <end position="32"/>
    </location>
</feature>
<organism evidence="5 6">
    <name type="scientific">Bifidobacterium anseris</name>
    <dbReference type="NCBI Taxonomy" id="2020963"/>
    <lineage>
        <taxon>Bacteria</taxon>
        <taxon>Bacillati</taxon>
        <taxon>Actinomycetota</taxon>
        <taxon>Actinomycetes</taxon>
        <taxon>Bifidobacteriales</taxon>
        <taxon>Bifidobacteriaceae</taxon>
        <taxon>Bifidobacterium</taxon>
    </lineage>
</organism>
<dbReference type="GO" id="GO:0009253">
    <property type="term" value="P:peptidoglycan catabolic process"/>
    <property type="evidence" value="ECO:0007669"/>
    <property type="project" value="InterPro"/>
</dbReference>
<dbReference type="Pfam" id="PF01183">
    <property type="entry name" value="Glyco_hydro_25"/>
    <property type="match status" value="1"/>
</dbReference>
<feature type="chain" id="PRO_5014982535" evidence="3">
    <location>
        <begin position="33"/>
        <end position="522"/>
    </location>
</feature>
<dbReference type="Gene3D" id="3.20.20.80">
    <property type="entry name" value="Glycosidases"/>
    <property type="match status" value="1"/>
</dbReference>
<accession>A0A2N5J017</accession>
<dbReference type="InterPro" id="IPR002053">
    <property type="entry name" value="Glyco_hydro_25"/>
</dbReference>
<evidence type="ECO:0000313" key="5">
    <source>
        <dbReference type="EMBL" id="PLS27537.1"/>
    </source>
</evidence>
<dbReference type="PROSITE" id="PS51904">
    <property type="entry name" value="GLYCOSYL_HYDROL_F25_2"/>
    <property type="match status" value="1"/>
</dbReference>
<sequence length="522" mass="58367">MTQRKRFSTRAIVGLLVTSLTFTMCTVQSAFADETALAVPDTVQTTDTTTDAQADASDATDTAADAAAEAVADGSTKDAVADPQHMWNQNDDASQARPRARSAMRTQWTTRDGVKTFLHGNNEVFASPAAQVIDVSAWQGSIDWDKVKQSGIDGVILRLGYCNNLDSYFERNLREVRRLKIPYGIYLYSYADNAKWGAIEGDFVARQMNRYKLDDMIYPMFYDLEEWSTWDWEDGQHSVPTTTAQYNTVVNAFLNAMAKNGRSNVRIYSYLYYFNTRLNHPNIMSRAGWVAQYNSRCDYMFPGYGGARGWQYTQSGDVNGIDGAVDMNAFDMTVFKDVNRSTPHYADIVWVWNKQIARGFADGTYRGMNTVVRQDMAAFLRRLAAQYNVGDAKTWKPSDADWKRFCDVNRGTPHAEDILWLTHARIADGYADGTFRGTVPVYRQDMAAFLKRLADQAHKSAGVTAKGFKDVNGSTPHAAEIGWLAGAGIAQGYADGTFRGMTVVYRQDMAAFLHRLGNRLGV</sequence>